<evidence type="ECO:0000256" key="3">
    <source>
        <dbReference type="ARBA" id="ARBA00022490"/>
    </source>
</evidence>
<comment type="catalytic activity">
    <reaction evidence="7">
        <text>a phosphate monoester + H2O = an alcohol + phosphate</text>
        <dbReference type="Rhea" id="RHEA:15017"/>
        <dbReference type="ChEBI" id="CHEBI:15377"/>
        <dbReference type="ChEBI" id="CHEBI:30879"/>
        <dbReference type="ChEBI" id="CHEBI:43474"/>
        <dbReference type="ChEBI" id="CHEBI:67140"/>
        <dbReference type="EC" id="3.1.3.2"/>
    </reaction>
</comment>
<dbReference type="Pfam" id="PF01451">
    <property type="entry name" value="LMWPc"/>
    <property type="match status" value="1"/>
</dbReference>
<name>A0A6B0UWV3_IXORI</name>
<evidence type="ECO:0000313" key="9">
    <source>
        <dbReference type="EMBL" id="MXU94106.1"/>
    </source>
</evidence>
<dbReference type="EC" id="3.1.3.2" evidence="7"/>
<feature type="domain" description="Phosphotyrosine protein phosphatase I" evidence="8">
    <location>
        <begin position="6"/>
        <end position="154"/>
    </location>
</feature>
<dbReference type="GO" id="GO:0003993">
    <property type="term" value="F:acid phosphatase activity"/>
    <property type="evidence" value="ECO:0007669"/>
    <property type="project" value="UniProtKB-UniRule"/>
</dbReference>
<dbReference type="GO" id="GO:0005737">
    <property type="term" value="C:cytoplasm"/>
    <property type="evidence" value="ECO:0007669"/>
    <property type="project" value="UniProtKB-SubCell"/>
</dbReference>
<comment type="subcellular location">
    <subcellularLocation>
        <location evidence="1 7">Cytoplasm</location>
    </subcellularLocation>
</comment>
<dbReference type="InterPro" id="IPR023485">
    <property type="entry name" value="Ptyr_pPase"/>
</dbReference>
<dbReference type="AlphaFoldDB" id="A0A6B0UWV3"/>
<dbReference type="PRINTS" id="PR00719">
    <property type="entry name" value="LMWPTPASE"/>
</dbReference>
<dbReference type="SMART" id="SM00226">
    <property type="entry name" value="LMWPc"/>
    <property type="match status" value="1"/>
</dbReference>
<evidence type="ECO:0000256" key="5">
    <source>
        <dbReference type="ARBA" id="ARBA00022912"/>
    </source>
</evidence>
<feature type="active site" description="Nucleophile" evidence="6">
    <location>
        <position position="12"/>
    </location>
</feature>
<dbReference type="EC" id="3.1.3.48" evidence="7"/>
<dbReference type="InterPro" id="IPR002115">
    <property type="entry name" value="Tyr_Pase_low_mol_wt_mml"/>
</dbReference>
<dbReference type="GO" id="GO:0004726">
    <property type="term" value="F:non-membrane spanning protein tyrosine phosphatase activity"/>
    <property type="evidence" value="ECO:0007669"/>
    <property type="project" value="InterPro"/>
</dbReference>
<keyword evidence="5 7" id="KW-0904">Protein phosphatase</keyword>
<dbReference type="Gene3D" id="3.40.50.2300">
    <property type="match status" value="1"/>
</dbReference>
<dbReference type="PANTHER" id="PTHR11717">
    <property type="entry name" value="LOW MOLECULAR WEIGHT PROTEIN TYROSINE PHOSPHATASE"/>
    <property type="match status" value="1"/>
</dbReference>
<dbReference type="EMBL" id="GIFC01012023">
    <property type="protein sequence ID" value="MXU94106.1"/>
    <property type="molecule type" value="Transcribed_RNA"/>
</dbReference>
<comment type="similarity">
    <text evidence="2 7">Belongs to the low molecular weight phosphotyrosine protein phosphatase family.</text>
</comment>
<dbReference type="InterPro" id="IPR036196">
    <property type="entry name" value="Ptyr_pPase_sf"/>
</dbReference>
<accession>A0A6B0UWV3</accession>
<evidence type="ECO:0000256" key="6">
    <source>
        <dbReference type="PIRSR" id="PIRSR617867-1"/>
    </source>
</evidence>
<evidence type="ECO:0000256" key="1">
    <source>
        <dbReference type="ARBA" id="ARBA00004496"/>
    </source>
</evidence>
<proteinExistence type="inferred from homology"/>
<evidence type="ECO:0000256" key="4">
    <source>
        <dbReference type="ARBA" id="ARBA00022801"/>
    </source>
</evidence>
<dbReference type="InterPro" id="IPR017867">
    <property type="entry name" value="Tyr_phospatase_low_mol_wt"/>
</dbReference>
<evidence type="ECO:0000259" key="8">
    <source>
        <dbReference type="SMART" id="SM00226"/>
    </source>
</evidence>
<reference evidence="9" key="1">
    <citation type="submission" date="2019-12" db="EMBL/GenBank/DDBJ databases">
        <title>An insight into the sialome of adult female Ixodes ricinus ticks feeding for 6 days.</title>
        <authorList>
            <person name="Perner J."/>
            <person name="Ribeiro J.M.C."/>
        </authorList>
    </citation>
    <scope>NUCLEOTIDE SEQUENCE</scope>
    <source>
        <strain evidence="9">Semi-engorged</strain>
        <tissue evidence="9">Salivary glands</tissue>
    </source>
</reference>
<comment type="function">
    <text evidence="7">Acts on tyrosine phosphorylated proteins, low-MW aryl phosphates and natural and synthetic acyl phosphates.</text>
</comment>
<dbReference type="PANTHER" id="PTHR11717:SF7">
    <property type="entry name" value="LOW MOLECULAR WEIGHT PHOSPHOTYROSINE PROTEIN PHOSPHATASE"/>
    <property type="match status" value="1"/>
</dbReference>
<organism evidence="9">
    <name type="scientific">Ixodes ricinus</name>
    <name type="common">Common tick</name>
    <name type="synonym">Acarus ricinus</name>
    <dbReference type="NCBI Taxonomy" id="34613"/>
    <lineage>
        <taxon>Eukaryota</taxon>
        <taxon>Metazoa</taxon>
        <taxon>Ecdysozoa</taxon>
        <taxon>Arthropoda</taxon>
        <taxon>Chelicerata</taxon>
        <taxon>Arachnida</taxon>
        <taxon>Acari</taxon>
        <taxon>Parasitiformes</taxon>
        <taxon>Ixodida</taxon>
        <taxon>Ixodoidea</taxon>
        <taxon>Ixodidae</taxon>
        <taxon>Ixodinae</taxon>
        <taxon>Ixodes</taxon>
    </lineage>
</organism>
<keyword evidence="3 7" id="KW-0963">Cytoplasm</keyword>
<dbReference type="PRINTS" id="PR00720">
    <property type="entry name" value="MAMMALPTPASE"/>
</dbReference>
<evidence type="ECO:0000256" key="2">
    <source>
        <dbReference type="ARBA" id="ARBA00011063"/>
    </source>
</evidence>
<feature type="active site" description="Proton donor" evidence="6">
    <location>
        <position position="127"/>
    </location>
</feature>
<evidence type="ECO:0000256" key="7">
    <source>
        <dbReference type="RuleBase" id="RU368115"/>
    </source>
</evidence>
<comment type="catalytic activity">
    <reaction evidence="7">
        <text>O-phospho-L-tyrosyl-[protein] + H2O = L-tyrosyl-[protein] + phosphate</text>
        <dbReference type="Rhea" id="RHEA:10684"/>
        <dbReference type="Rhea" id="RHEA-COMP:10136"/>
        <dbReference type="Rhea" id="RHEA-COMP:20101"/>
        <dbReference type="ChEBI" id="CHEBI:15377"/>
        <dbReference type="ChEBI" id="CHEBI:43474"/>
        <dbReference type="ChEBI" id="CHEBI:46858"/>
        <dbReference type="ChEBI" id="CHEBI:61978"/>
        <dbReference type="EC" id="3.1.3.48"/>
    </reaction>
</comment>
<protein>
    <recommendedName>
        <fullName evidence="7">Low molecular weight phosphotyrosine protein phosphatase</fullName>
        <shortName evidence="7">LMW-PTP</shortName>
        <shortName evidence="7">LMW-PTPase</shortName>
        <ecNumber evidence="7">3.1.3.2</ecNumber>
        <ecNumber evidence="7">3.1.3.48</ecNumber>
    </recommendedName>
    <alternativeName>
        <fullName evidence="7">Low molecular weight cytosolic acid phosphatase</fullName>
    </alternativeName>
</protein>
<dbReference type="CDD" id="cd16343">
    <property type="entry name" value="LMWPTP"/>
    <property type="match status" value="1"/>
</dbReference>
<dbReference type="SUPFAM" id="SSF52788">
    <property type="entry name" value="Phosphotyrosine protein phosphatases I"/>
    <property type="match status" value="1"/>
</dbReference>
<sequence>MAPSSKSALFVCRGNICRSPIAEAVFRQVAKERGVLAEWNIDSAGTGSKHVGKNPDRRAIQCLKDHNVEMDHRARQVTPDDFRDFQYIFAMDNANMNDLTDMAPESSKAKIELLGKYDPEGQATIHDPYKDSDSQDFEEVYAQCFRCCNAFFDQLGG</sequence>
<feature type="active site" evidence="6">
    <location>
        <position position="18"/>
    </location>
</feature>
<keyword evidence="4 7" id="KW-0378">Hydrolase</keyword>
<dbReference type="FunFam" id="3.40.50.2300:FF:000105">
    <property type="entry name" value="Low molecular weight phosphotyrosine protein"/>
    <property type="match status" value="1"/>
</dbReference>
<dbReference type="InterPro" id="IPR050438">
    <property type="entry name" value="LMW_PTPase"/>
</dbReference>